<protein>
    <submittedName>
        <fullName evidence="2">Uncharacterized protein</fullName>
    </submittedName>
</protein>
<sequence length="84" mass="9284">MHVQEPGQYKTNDKTSRLNTHTVQHTTKPAFSIYNPLSALPAPYLHPNQQKHSKHPPPPCTHGDCKSSKEPASQPAPIRAPLSN</sequence>
<reference evidence="2" key="1">
    <citation type="journal article" date="2020" name="Stud. Mycol.">
        <title>101 Dothideomycetes genomes: a test case for predicting lifestyles and emergence of pathogens.</title>
        <authorList>
            <person name="Haridas S."/>
            <person name="Albert R."/>
            <person name="Binder M."/>
            <person name="Bloem J."/>
            <person name="Labutti K."/>
            <person name="Salamov A."/>
            <person name="Andreopoulos B."/>
            <person name="Baker S."/>
            <person name="Barry K."/>
            <person name="Bills G."/>
            <person name="Bluhm B."/>
            <person name="Cannon C."/>
            <person name="Castanera R."/>
            <person name="Culley D."/>
            <person name="Daum C."/>
            <person name="Ezra D."/>
            <person name="Gonzalez J."/>
            <person name="Henrissat B."/>
            <person name="Kuo A."/>
            <person name="Liang C."/>
            <person name="Lipzen A."/>
            <person name="Lutzoni F."/>
            <person name="Magnuson J."/>
            <person name="Mondo S."/>
            <person name="Nolan M."/>
            <person name="Ohm R."/>
            <person name="Pangilinan J."/>
            <person name="Park H.-J."/>
            <person name="Ramirez L."/>
            <person name="Alfaro M."/>
            <person name="Sun H."/>
            <person name="Tritt A."/>
            <person name="Yoshinaga Y."/>
            <person name="Zwiers L.-H."/>
            <person name="Turgeon B."/>
            <person name="Goodwin S."/>
            <person name="Spatafora J."/>
            <person name="Crous P."/>
            <person name="Grigoriev I."/>
        </authorList>
    </citation>
    <scope>NUCLEOTIDE SEQUENCE</scope>
    <source>
        <strain evidence="2">CBS 119925</strain>
    </source>
</reference>
<feature type="compositionally biased region" description="Polar residues" evidence="1">
    <location>
        <begin position="17"/>
        <end position="29"/>
    </location>
</feature>
<gene>
    <name evidence="2" type="ORF">M011DRAFT_469089</name>
</gene>
<name>A0A6A6V8G7_9PLEO</name>
<evidence type="ECO:0000313" key="2">
    <source>
        <dbReference type="EMBL" id="KAF2745830.1"/>
    </source>
</evidence>
<proteinExistence type="predicted"/>
<dbReference type="Proteomes" id="UP000799440">
    <property type="component" value="Unassembled WGS sequence"/>
</dbReference>
<dbReference type="EMBL" id="MU006580">
    <property type="protein sequence ID" value="KAF2745830.1"/>
    <property type="molecule type" value="Genomic_DNA"/>
</dbReference>
<evidence type="ECO:0000256" key="1">
    <source>
        <dbReference type="SAM" id="MobiDB-lite"/>
    </source>
</evidence>
<keyword evidence="3" id="KW-1185">Reference proteome</keyword>
<organism evidence="2 3">
    <name type="scientific">Sporormia fimetaria CBS 119925</name>
    <dbReference type="NCBI Taxonomy" id="1340428"/>
    <lineage>
        <taxon>Eukaryota</taxon>
        <taxon>Fungi</taxon>
        <taxon>Dikarya</taxon>
        <taxon>Ascomycota</taxon>
        <taxon>Pezizomycotina</taxon>
        <taxon>Dothideomycetes</taxon>
        <taxon>Pleosporomycetidae</taxon>
        <taxon>Pleosporales</taxon>
        <taxon>Sporormiaceae</taxon>
        <taxon>Sporormia</taxon>
    </lineage>
</organism>
<feature type="region of interest" description="Disordered" evidence="1">
    <location>
        <begin position="1"/>
        <end position="84"/>
    </location>
</feature>
<dbReference type="AlphaFoldDB" id="A0A6A6V8G7"/>
<accession>A0A6A6V8G7</accession>
<evidence type="ECO:0000313" key="3">
    <source>
        <dbReference type="Proteomes" id="UP000799440"/>
    </source>
</evidence>